<dbReference type="Proteomes" id="UP000046395">
    <property type="component" value="Unassembled WGS sequence"/>
</dbReference>
<feature type="region of interest" description="Disordered" evidence="1">
    <location>
        <begin position="128"/>
        <end position="157"/>
    </location>
</feature>
<sequence length="157" mass="17347">MRAPKFSEHNDTLENFPFNGTNRAGKLNNESTLRKVLSLNEAGEMNPNPLVTDLNESKMLNQAKSGGKDDGIFKNGMGKSPEKKLANPCTGCPTKENAISKEKQRGPVYTSHFEFIRNQVAPWLNANFNESEQSTSDVNRIDGTNESAKMNAQTQAK</sequence>
<accession>A0A5S6QHG4</accession>
<feature type="compositionally biased region" description="Basic and acidic residues" evidence="1">
    <location>
        <begin position="1"/>
        <end position="12"/>
    </location>
</feature>
<evidence type="ECO:0000313" key="2">
    <source>
        <dbReference type="Proteomes" id="UP000046395"/>
    </source>
</evidence>
<feature type="region of interest" description="Disordered" evidence="1">
    <location>
        <begin position="1"/>
        <end position="29"/>
    </location>
</feature>
<feature type="region of interest" description="Disordered" evidence="1">
    <location>
        <begin position="61"/>
        <end position="97"/>
    </location>
</feature>
<organism evidence="2 3">
    <name type="scientific">Trichuris muris</name>
    <name type="common">Mouse whipworm</name>
    <dbReference type="NCBI Taxonomy" id="70415"/>
    <lineage>
        <taxon>Eukaryota</taxon>
        <taxon>Metazoa</taxon>
        <taxon>Ecdysozoa</taxon>
        <taxon>Nematoda</taxon>
        <taxon>Enoplea</taxon>
        <taxon>Dorylaimia</taxon>
        <taxon>Trichinellida</taxon>
        <taxon>Trichuridae</taxon>
        <taxon>Trichuris</taxon>
    </lineage>
</organism>
<proteinExistence type="predicted"/>
<keyword evidence="2" id="KW-1185">Reference proteome</keyword>
<reference evidence="3" key="1">
    <citation type="submission" date="2019-12" db="UniProtKB">
        <authorList>
            <consortium name="WormBaseParasite"/>
        </authorList>
    </citation>
    <scope>IDENTIFICATION</scope>
</reference>
<protein>
    <submittedName>
        <fullName evidence="3">Uncharacterized protein</fullName>
    </submittedName>
</protein>
<name>A0A5S6QHG4_TRIMR</name>
<evidence type="ECO:0000313" key="3">
    <source>
        <dbReference type="WBParaSite" id="TMUE_2000006628.1"/>
    </source>
</evidence>
<dbReference type="AlphaFoldDB" id="A0A5S6QHG4"/>
<evidence type="ECO:0000256" key="1">
    <source>
        <dbReference type="SAM" id="MobiDB-lite"/>
    </source>
</evidence>
<dbReference type="WBParaSite" id="TMUE_2000006628.1">
    <property type="protein sequence ID" value="TMUE_2000006628.1"/>
    <property type="gene ID" value="WBGene00299663"/>
</dbReference>